<dbReference type="InterPro" id="IPR036250">
    <property type="entry name" value="AcylCo_DH-like_C"/>
</dbReference>
<dbReference type="SUPFAM" id="SSF56645">
    <property type="entry name" value="Acyl-CoA dehydrogenase NM domain-like"/>
    <property type="match status" value="1"/>
</dbReference>
<dbReference type="InterPro" id="IPR006091">
    <property type="entry name" value="Acyl-CoA_Oxase/DH_mid-dom"/>
</dbReference>
<feature type="domain" description="Acyl-CoA dehydrogenase/oxidase N-terminal" evidence="10">
    <location>
        <begin position="19"/>
        <end position="131"/>
    </location>
</feature>
<dbReference type="InterPro" id="IPR009100">
    <property type="entry name" value="AcylCoA_DH/oxidase_NM_dom_sf"/>
</dbReference>
<dbReference type="GO" id="GO:0000062">
    <property type="term" value="F:fatty-acyl-CoA binding"/>
    <property type="evidence" value="ECO:0007669"/>
    <property type="project" value="TreeGrafter"/>
</dbReference>
<dbReference type="OrthoDB" id="9802867at2"/>
<comment type="cofactor">
    <cofactor evidence="1 7">
        <name>FAD</name>
        <dbReference type="ChEBI" id="CHEBI:57692"/>
    </cofactor>
</comment>
<dbReference type="InterPro" id="IPR046373">
    <property type="entry name" value="Acyl-CoA_Oxase/DH_mid-dom_sf"/>
</dbReference>
<dbReference type="FunFam" id="1.10.540.10:FF:000002">
    <property type="entry name" value="Acyl-CoA dehydrogenase FadE19"/>
    <property type="match status" value="1"/>
</dbReference>
<name>A0A5C6VKF6_9FLAO</name>
<evidence type="ECO:0000256" key="4">
    <source>
        <dbReference type="ARBA" id="ARBA00022827"/>
    </source>
</evidence>
<gene>
    <name evidence="11" type="ORF">FRX97_00440</name>
</gene>
<comment type="caution">
    <text evidence="11">The sequence shown here is derived from an EMBL/GenBank/DDBJ whole genome shotgun (WGS) entry which is preliminary data.</text>
</comment>
<dbReference type="PANTHER" id="PTHR42807:SF1">
    <property type="entry name" value="GLUTARYL-COA DEHYDROGENASE, MITOCHONDRIAL"/>
    <property type="match status" value="1"/>
</dbReference>
<dbReference type="Pfam" id="PF02770">
    <property type="entry name" value="Acyl-CoA_dh_M"/>
    <property type="match status" value="1"/>
</dbReference>
<dbReference type="GO" id="GO:0050660">
    <property type="term" value="F:flavin adenine dinucleotide binding"/>
    <property type="evidence" value="ECO:0007669"/>
    <property type="project" value="InterPro"/>
</dbReference>
<keyword evidence="3 7" id="KW-0285">Flavoprotein</keyword>
<dbReference type="Gene3D" id="1.20.140.10">
    <property type="entry name" value="Butyryl-CoA Dehydrogenase, subunit A, domain 3"/>
    <property type="match status" value="1"/>
</dbReference>
<evidence type="ECO:0000256" key="6">
    <source>
        <dbReference type="ARBA" id="ARBA00023002"/>
    </source>
</evidence>
<dbReference type="InterPro" id="IPR052033">
    <property type="entry name" value="Glutaryl-CoA_DH_mitochondrial"/>
</dbReference>
<evidence type="ECO:0000259" key="8">
    <source>
        <dbReference type="Pfam" id="PF00441"/>
    </source>
</evidence>
<sequence>MKSDLFKGVDYYDIDELLTEEHKLIRNSAREWVKAKLSPIIEEAYEKAQFPKQLVPGLAEIGGFGSYIPEEYGGLGLDQISYGLVMQELERGDSGIRSTSSVQTSLVMYPIWKYGSEEHRKKYLPKLATGEWIGSFGLTEPDHGSNPGGMVTRITKTDGGFLLNGAKLWISNSPFCDVAVVWAKNEEGRIKGVIVERGMEGFTTPETHGKWSLRASATGELVFDNVFIPENNILPNKDGLGAPLGCLDSARYGIAWGAIGAAMDCYDTALRYAKERIQFDKPIASFQLVQKKLAEMVTEITKAQLLAWRLGTLRNEGKASTAQISMAKRNNVHIALQIARESRQILGAMGITNEYSIMRHMMNLESVITYEGTHDIHLLITGADVTGIPAFK</sequence>
<evidence type="ECO:0000313" key="12">
    <source>
        <dbReference type="Proteomes" id="UP000321168"/>
    </source>
</evidence>
<dbReference type="GO" id="GO:0046949">
    <property type="term" value="P:fatty-acyl-CoA biosynthetic process"/>
    <property type="evidence" value="ECO:0007669"/>
    <property type="project" value="TreeGrafter"/>
</dbReference>
<evidence type="ECO:0000259" key="9">
    <source>
        <dbReference type="Pfam" id="PF02770"/>
    </source>
</evidence>
<evidence type="ECO:0000256" key="7">
    <source>
        <dbReference type="RuleBase" id="RU362125"/>
    </source>
</evidence>
<dbReference type="GO" id="GO:0033539">
    <property type="term" value="P:fatty acid beta-oxidation using acyl-CoA dehydrogenase"/>
    <property type="evidence" value="ECO:0007669"/>
    <property type="project" value="TreeGrafter"/>
</dbReference>
<evidence type="ECO:0000259" key="10">
    <source>
        <dbReference type="Pfam" id="PF02771"/>
    </source>
</evidence>
<dbReference type="SUPFAM" id="SSF47203">
    <property type="entry name" value="Acyl-CoA dehydrogenase C-terminal domain-like"/>
    <property type="match status" value="1"/>
</dbReference>
<dbReference type="RefSeq" id="WP_147012252.1">
    <property type="nucleotide sequence ID" value="NZ_VORB01000001.1"/>
</dbReference>
<keyword evidence="12" id="KW-1185">Reference proteome</keyword>
<keyword evidence="4 7" id="KW-0274">FAD</keyword>
<dbReference type="EMBL" id="VORB01000001">
    <property type="protein sequence ID" value="TXC85124.1"/>
    <property type="molecule type" value="Genomic_DNA"/>
</dbReference>
<reference evidence="11 12" key="1">
    <citation type="submission" date="2019-08" db="EMBL/GenBank/DDBJ databases">
        <title>Genome of Luteibaculum oceani JCM 18817.</title>
        <authorList>
            <person name="Bowman J.P."/>
        </authorList>
    </citation>
    <scope>NUCLEOTIDE SEQUENCE [LARGE SCALE GENOMIC DNA]</scope>
    <source>
        <strain evidence="11 12">JCM 18817</strain>
    </source>
</reference>
<keyword evidence="6 7" id="KW-0560">Oxidoreductase</keyword>
<dbReference type="InterPro" id="IPR013786">
    <property type="entry name" value="AcylCoA_DH/ox_N"/>
</dbReference>
<feature type="domain" description="Acyl-CoA oxidase/dehydrogenase middle" evidence="9">
    <location>
        <begin position="135"/>
        <end position="226"/>
    </location>
</feature>
<proteinExistence type="inferred from homology"/>
<dbReference type="InterPro" id="IPR037069">
    <property type="entry name" value="AcylCoA_DH/ox_N_sf"/>
</dbReference>
<organism evidence="11 12">
    <name type="scientific">Luteibaculum oceani</name>
    <dbReference type="NCBI Taxonomy" id="1294296"/>
    <lineage>
        <taxon>Bacteria</taxon>
        <taxon>Pseudomonadati</taxon>
        <taxon>Bacteroidota</taxon>
        <taxon>Flavobacteriia</taxon>
        <taxon>Flavobacteriales</taxon>
        <taxon>Luteibaculaceae</taxon>
        <taxon>Luteibaculum</taxon>
    </lineage>
</organism>
<evidence type="ECO:0000256" key="1">
    <source>
        <dbReference type="ARBA" id="ARBA00001974"/>
    </source>
</evidence>
<dbReference type="Gene3D" id="1.10.540.10">
    <property type="entry name" value="Acyl-CoA dehydrogenase/oxidase, N-terminal domain"/>
    <property type="match status" value="1"/>
</dbReference>
<dbReference type="Proteomes" id="UP000321168">
    <property type="component" value="Unassembled WGS sequence"/>
</dbReference>
<dbReference type="AlphaFoldDB" id="A0A5C6VKF6"/>
<accession>A0A5C6VKF6</accession>
<dbReference type="Gene3D" id="2.40.110.10">
    <property type="entry name" value="Butyryl-CoA Dehydrogenase, subunit A, domain 2"/>
    <property type="match status" value="1"/>
</dbReference>
<dbReference type="Pfam" id="PF00441">
    <property type="entry name" value="Acyl-CoA_dh_1"/>
    <property type="match status" value="1"/>
</dbReference>
<protein>
    <submittedName>
        <fullName evidence="11">Acyl-CoA dehydrogenase</fullName>
    </submittedName>
</protein>
<dbReference type="Pfam" id="PF02771">
    <property type="entry name" value="Acyl-CoA_dh_N"/>
    <property type="match status" value="1"/>
</dbReference>
<dbReference type="PANTHER" id="PTHR42807">
    <property type="entry name" value="GLUTARYL-COA DEHYDROGENASE, MITOCHONDRIAL"/>
    <property type="match status" value="1"/>
</dbReference>
<evidence type="ECO:0000256" key="3">
    <source>
        <dbReference type="ARBA" id="ARBA00022630"/>
    </source>
</evidence>
<feature type="domain" description="Acyl-CoA dehydrogenase/oxidase C-terminal" evidence="8">
    <location>
        <begin position="238"/>
        <end position="383"/>
    </location>
</feature>
<evidence type="ECO:0000313" key="11">
    <source>
        <dbReference type="EMBL" id="TXC85124.1"/>
    </source>
</evidence>
<dbReference type="GO" id="GO:0004361">
    <property type="term" value="F:glutaryl-CoA dehydrogenase activity"/>
    <property type="evidence" value="ECO:0007669"/>
    <property type="project" value="TreeGrafter"/>
</dbReference>
<dbReference type="InterPro" id="IPR009075">
    <property type="entry name" value="AcylCo_DH/oxidase_C"/>
</dbReference>
<evidence type="ECO:0000256" key="2">
    <source>
        <dbReference type="ARBA" id="ARBA00009347"/>
    </source>
</evidence>
<comment type="similarity">
    <text evidence="2 7">Belongs to the acyl-CoA dehydrogenase family.</text>
</comment>
<keyword evidence="5" id="KW-0809">Transit peptide</keyword>
<evidence type="ECO:0000256" key="5">
    <source>
        <dbReference type="ARBA" id="ARBA00022946"/>
    </source>
</evidence>